<gene>
    <name evidence="3" type="ORF">AB1Y20_021478</name>
</gene>
<dbReference type="EMBL" id="JBGBPQ010000007">
    <property type="protein sequence ID" value="KAL1521827.1"/>
    <property type="molecule type" value="Genomic_DNA"/>
</dbReference>
<evidence type="ECO:0000259" key="2">
    <source>
        <dbReference type="Pfam" id="PF16070"/>
    </source>
</evidence>
<dbReference type="Pfam" id="PF16070">
    <property type="entry name" value="Ig_TMEM132_4th"/>
    <property type="match status" value="3"/>
</dbReference>
<feature type="domain" description="Transmembrane protein family 132 fourth" evidence="2">
    <location>
        <begin position="912"/>
        <end position="1013"/>
    </location>
</feature>
<protein>
    <recommendedName>
        <fullName evidence="2">Transmembrane protein family 132 fourth domain-containing protein</fullName>
    </recommendedName>
</protein>
<keyword evidence="4" id="KW-1185">Reference proteome</keyword>
<dbReference type="Proteomes" id="UP001515480">
    <property type="component" value="Unassembled WGS sequence"/>
</dbReference>
<feature type="domain" description="Transmembrane protein family 132 fourth" evidence="2">
    <location>
        <begin position="2297"/>
        <end position="2398"/>
    </location>
</feature>
<organism evidence="3 4">
    <name type="scientific">Prymnesium parvum</name>
    <name type="common">Toxic golden alga</name>
    <dbReference type="NCBI Taxonomy" id="97485"/>
    <lineage>
        <taxon>Eukaryota</taxon>
        <taxon>Haptista</taxon>
        <taxon>Haptophyta</taxon>
        <taxon>Prymnesiophyceae</taxon>
        <taxon>Prymnesiales</taxon>
        <taxon>Prymnesiaceae</taxon>
        <taxon>Prymnesium</taxon>
    </lineage>
</organism>
<evidence type="ECO:0000313" key="3">
    <source>
        <dbReference type="EMBL" id="KAL1521827.1"/>
    </source>
</evidence>
<evidence type="ECO:0000256" key="1">
    <source>
        <dbReference type="SAM" id="MobiDB-lite"/>
    </source>
</evidence>
<feature type="domain" description="Transmembrane protein family 132 fourth" evidence="2">
    <location>
        <begin position="3682"/>
        <end position="3783"/>
    </location>
</feature>
<proteinExistence type="predicted"/>
<feature type="compositionally biased region" description="Pro residues" evidence="1">
    <location>
        <begin position="4735"/>
        <end position="4755"/>
    </location>
</feature>
<comment type="caution">
    <text evidence="3">The sequence shown here is derived from an EMBL/GenBank/DDBJ whole genome shotgun (WGS) entry which is preliminary data.</text>
</comment>
<sequence>MSSLSKHSSWHEPAFEDIPEMNGGIDILAGIDESGFEDIAPDVGDLPFDDAPASKWVDELDGAFLDFGKLEQVEDSRLSVRASIQSLAKASFVDLAPELLAIDSDLESWIASDFEEAVQDDFEEAVQDGMGGTSIAGSSASLAISLFSNELHEDDNNDDFWLADDIDFVHMDFVENEMSPVGTASSGPGSYHSLKVLSFDGVPGVLGDDAEIQKLLQFDDYEFRPAHALNVEHKLEDYVVWKRMSASTSATSLVSFIGTDTPNAQSDAVLEQDELFLDVDPNFDVATIKNLDLGMDQIAAALFDEIGDDDDFAIPEVDALMVQLPSAVEAKSFLSTVVHSTVGVHARLLDDVLLFDVSGDDNLTPKVRASSNEEMLNEADGFDWLEMQLGASADAEPSNLNALQKAAEKQRLRNEDALVFWPTSDSSAMDQEMTVPALDGVETELETMTSEVDMMLGEVAYPETLFGSNTMASAPGLSYRSLEGRDTFSLPLLQVDVSLAQIKSVSSLVVLSVVVSVEAPITITPPPLSPPEYPPLAPPAIAPLPPAAPLYCSDDAELVARGDAVVQLTSGSPGFPVSGSGVLLSVDEHLRTFGFFRSFAPGASGLVSASAVTLSQNVQASYQLGRPAADRAVAVIRTPILYEDRNSLRVAYQLHDEAGNTQVLTSGLETELTVSHEGGALVLVVSGCPLLSTSGGVGECEALLSSEWFAVGATASVSLVLRYAGGAAIASLAVGSVTLRRTLPYGGLDSSGMYIRMARAPLYPADEFSAHIDAHTGPPEFALQLWRFTLLFDASVVRLKSWTYTTLYETPIEFFSEAGELIALASNLREGVELSAVSGQTSLRLADLVFEVLADVTPNRVYERVLNMTVNAMINQGAFNYLSDAPAEVVDFRGGNVTSGWLQVEPVSVVGLFAYAQVAELVNTAVLDGIEVESSIAAFELRDRAVSTPSLAAADAFHCTVDGAADVLSLTGSCLVQISGSHSGGAAEVVVRVSSLSGGAPADVRLRVWYPSLVEVVAEDVELNRIHSNSSLDCARPAYQTTTLTAVATFGGSALPNVAQVDVSHLISFTSSSNVVLVSGDEATGLAVGSTTITLPLVNTSVSILTLAVSDVAVSVVELRGIIITGVEWVQRPPSTIPWAPVSTQINASVRLFQRLRQEGATGEIQAVARFSDGKDLTVPHSELSVLSLSPDVLALSPAAQGAAWSVEVATGATAACGALVLVRWTSCNSTIANGTAPIRLDLPDAISMQLSVSVSRLTAPDDTAAVAPISLPHTAQLRVTVFFSDNTQRDFTFDSRVVVSIQNASGCATYSPSTIQVQPGASCATVSITASIGSFGLTASISVPLVRFAALELAASPYPSFPGSTAISVQTLRRVACSTYYQNAQLRVRARLTDDSLVDVSSFSTVTASGSGGEPAAASIVSNSIVRPSRTGLVDVQAVFDAQASAIISITVVDEAANATQMTFTLPALGSGSVLSFVAVNGTRAQSAVALAFDDGTIFPNALAVDWIPVSALVSFSSNLTSAVTSDALGGFTLLLNHWELIVLRAQLVCTQSQEVSVQGALSVAANLRPRLGDVDIGSQSGLQFQQQGAQLVLPVRANAQIGRLVAYQVDINFDSSVLAAQQCTSGAVNGFTCTINDPINRVRLVGVDLQSSVSGSEVLLGTVVLQVVSSAVTLLEGEIVELVRYASSGSTQIGRVFREPMFAGRGFAALSSSGRRRAMSLLPLPTADSAPRQARRLAPSCIQQDGCLVGRWGDVNGDCDLTAIDVLVAYEVNISRTITLGELCPWAQQQLDMTRDGLVATEQDGFYLQRVVADKFRILVNASFESSTLYAGSTNDVVVVVQLFDSASEPAVARTGVRLEIEYQGDAVYSGGSSSAGQVASSGNWLANASHVGGGLYRTAVHPASGWELRTGIGVAVMVETVDALGLSDGEREFPFLGSKLVARGDAVVQLTSGSPGFPVSGSGVLLSVDERLRTFGFFRSFAPGASGLVSASAVTLSQNVQASYQLGRPAADRAVAVIRTPILYEDRNSLRVAYQLHDEAGNTQVLTSGLETELTVSHEGGALVLVVSGCPLLSTSGGVGECEALLSSEWFAVGATASVSLVLRYAGGAAIASLAVGSVTLRRTLPYGGLDSSGMYIRMARAPLYPADEFSAHIDAHTGPPEFTLQLWRFTLLFDASVVRLKSWTYTTLYETPIEFFSEAGELIALASNLREGVELSAVSGQTSLRLADLVFEVLADVTPNRVYERVLNMTVNAMINQGAFNYLSDAPAEVVDFRGGNVTSGWLQVEPVSVVGLFAYAQVAELVNTAVLDGIEVESSIAAFELRDRAVSTPSLAAADAFNCTVDGAADVLSLTGSCLVQISGSHSGGAAEVVVRVSSLSGGAPADVRLRVWYPSLVEVVAEDVELNRIHSNSSLDCARPAYQTTTLTAVATFGGSALPNVAQVDVSHLISFTSSSNVVLVSGDEATGLAVGSTTITLPLVNTSVSILTLAVSDVAVSVVELRGIIITGVEWVQRPPSTIPWAPVSTQINASVRLFQRLRQEGATGEIQAVARFSDGKDLTVPHSELSVLSLSPDVLALSPAAQGAAWSVEVATGATAACGALVLVRWTSCNSTIASGTASIRLDLPDAISMQLSVSVSRLTAPDDTAAVAPISLPHTAQLRVTVFFSDNTQRDFTFDSRVVVSIQNASGCATYSPSTIQVQPGASCATVSITASIGSFGLTASISVPLVRFAALELAASPYPSFPGSTAISVQTLRRVACSTYYQNAQLRVRARLTDDSLVDVSSFSTVTASGSGGEPAAASIVSNSIVRPSRTGLVDVQAVFDAQASAIISITVVDEAANATQMTFTLPALGSGSVLSFVAVNGTRAQSAVALAFDDGTIFPNALAVDWIPVSALVSFSSNLTSAVTSDALGGFTLLLNHWELIVLRAQLACTQSQEVSVQGALSVAANLRPRLGDVDIGSQSGLQFQQQGAQLVLPVRANAQIGRLVTYQVDINFDSSVLAAQQCTSGAVNGFTCTINDPINRVRLVGVDLQSSVSGSEVLLGTVVLQVVSSAVTLLEGEIVELVRYASSGSTQIGRVFREPMFAGRGFAALSSSGRRRAMSLLPLPTAYSAPRQGRRLAPSCIQQDGCLVGRWGDVNGDCDLTAIDVLVAYEVNIGRTITLGELCPWAQQQLDMTRDGLVATEQDGLYLQRVLADKFRILVNASFESSTLYAGSTNDVVVVVQLFDSASEPAVARTGVRLEIEYQGDAVYSGGSSSAGQVASSGNWLANASHVGGGLYRTAVHPASGWELRTGIGVAVMVETVDALGLSDGEREFPFLGSKLVARGDAVVQLTSGSPGFPVSGSGVLLSVDERLRTFGFFRSFAPGASGLVSASAVTLSQNVQASYQLGRPAADRAVAVIRTPILYEDRNSLRVAYQLHDEAGNTQVLTSGLETELTVSHEGGALVLVVSGCPLLSTSGGVGECEALLSSEWFAVGATASVSLVLRYAGGAAIASLAVGSVTLRRTLPYGGLDSSGMYIRMARAPLYPADEFSAHIDAHTGPPEFALQLWRFTLLFDASVVRLKSWSFTTLYDAPIDFFSEAGELIALASNLREGVELSAVSGQTSLRLADLVFEVLADVTPNRVYERVLNMTVNAMINQGAFNYLSDAPAEVVDFRGGNVTSGWLQVEPVSVVGLFAYAQVAELVNTAVLDGIEVESSIAAFELRDRAVSTPSLAAADAFNCTVDGAADVLSLTGSCLVQISGSHSGGAAEVVVRVSSLSGGAPADVRLRVWYPSLVEVVAEDVELNRIHSNSSLDCARPAYQTTTLTAVATFGGSALPNVAQVDVSHLISFTSSSNVVLVSGDEATGLAVGSTTITLPLVNTSVSILTLAVSDVAVSVVELRGIIITGVEWVQRPPSTIPWALVSTQINASVRLFQRLRQEGATGEIQAVARFSDGKDLTVPHSELSVLSLSPDVLALSPAAQGAAWSVEVATGATAACGALVLVRWTSCNSTIASGTASIRLDLPDAISMQLSVSVSRLTAPDDTAAVAPISLPHTAQLRVTVFFSDNTQRDFTFDSRVVVSIQNASGCATYSPSTIQVQPGASCATVSITASIGSFGLTASISVPLVRFAALELAASPYPSFPGSTAISVQTLRRVACSTYYQNAQLRVRARLTDDSLVDVSSFSTVTASGSGGEPAAASIVSNSIVRPSRTGLVDVQAVFDAQASAIISITVVDEAANATQMTFTLPALGSGSVLSFVAVNGTRAQSAVALAFDDGTIFPNALAVDWIPVSALVSFSSNLTSAVTSDALGGFTLLLNHWELIVLRAQLVCTQSQEVSVQGALSVAANLRPRLGDVDIGSQSGLQFQQQGAQLVLPVRANAQIGRLVTYQVDINFDSSVLAAQQCTSGAVNGFTCTINDPINRVRLVGVDLQSSVSGSEVLLGTVVLQVVSSAVTLLEGEIVELVRYASSGSTQIGRVSREPMFAGRGFAALSSSGRRRAMSLLPLPTADSAPRQARRLAPSCIQQDGCLVGRWGDVNGDCDLTAIDVLVAYEVNIGRTITLGELCPWAQQQLDMTRDGLVATEQDGFYLQRVVADKFRILVNASFESSTLYAGSTNDVVVVVQLFDSASEPAVARTGVRLEIEYQGDAVYSGGSSSAGQVASSGNWLANASHVGGGLYRTAVHPASGWELRTGIGVAVMVETVDALGLSDGEREFPFLGSSAPPYSTVGYSFEPLLRFSISAAPSPPPVPPPPSPPPPLFPPPSSLSTSSSTSSGIPATSSSLAVAT</sequence>
<name>A0AB34JM64_PRYPA</name>
<accession>A0AB34JM64</accession>
<evidence type="ECO:0000313" key="4">
    <source>
        <dbReference type="Proteomes" id="UP001515480"/>
    </source>
</evidence>
<dbReference type="InterPro" id="IPR031437">
    <property type="entry name" value="Ig_TMEM132_4th"/>
</dbReference>
<feature type="region of interest" description="Disordered" evidence="1">
    <location>
        <begin position="4733"/>
        <end position="4778"/>
    </location>
</feature>
<feature type="compositionally biased region" description="Low complexity" evidence="1">
    <location>
        <begin position="4756"/>
        <end position="4778"/>
    </location>
</feature>
<reference evidence="3 4" key="1">
    <citation type="journal article" date="2024" name="Science">
        <title>Giant polyketide synthase enzymes in the biosynthesis of giant marine polyether toxins.</title>
        <authorList>
            <person name="Fallon T.R."/>
            <person name="Shende V.V."/>
            <person name="Wierzbicki I.H."/>
            <person name="Pendleton A.L."/>
            <person name="Watervoot N.F."/>
            <person name="Auber R.P."/>
            <person name="Gonzalez D.J."/>
            <person name="Wisecaver J.H."/>
            <person name="Moore B.S."/>
        </authorList>
    </citation>
    <scope>NUCLEOTIDE SEQUENCE [LARGE SCALE GENOMIC DNA]</scope>
    <source>
        <strain evidence="3 4">12B1</strain>
    </source>
</reference>